<dbReference type="Pfam" id="PF15336">
    <property type="entry name" value="Auts2"/>
    <property type="match status" value="1"/>
</dbReference>
<feature type="compositionally biased region" description="Low complexity" evidence="2">
    <location>
        <begin position="890"/>
        <end position="899"/>
    </location>
</feature>
<dbReference type="PANTHER" id="PTHR14429:SF20">
    <property type="entry name" value="FIBROSIN-1-LIKE PROTEIN"/>
    <property type="match status" value="1"/>
</dbReference>
<feature type="compositionally biased region" description="Pro residues" evidence="2">
    <location>
        <begin position="1029"/>
        <end position="1048"/>
    </location>
</feature>
<evidence type="ECO:0000256" key="2">
    <source>
        <dbReference type="SAM" id="MobiDB-lite"/>
    </source>
</evidence>
<reference evidence="3 4" key="1">
    <citation type="submission" date="2021-02" db="EMBL/GenBank/DDBJ databases">
        <title>Safari Cat Assemblies.</title>
        <authorList>
            <person name="Bredemeyer K.R."/>
            <person name="Murphy W.J."/>
        </authorList>
    </citation>
    <scope>NUCLEOTIDE SEQUENCE [LARGE SCALE GENOMIC DNA]</scope>
</reference>
<feature type="compositionally biased region" description="Basic and acidic residues" evidence="2">
    <location>
        <begin position="95"/>
        <end position="119"/>
    </location>
</feature>
<feature type="region of interest" description="Disordered" evidence="2">
    <location>
        <begin position="631"/>
        <end position="659"/>
    </location>
</feature>
<feature type="compositionally biased region" description="Pro residues" evidence="2">
    <location>
        <begin position="290"/>
        <end position="308"/>
    </location>
</feature>
<feature type="compositionally biased region" description="Basic and acidic residues" evidence="2">
    <location>
        <begin position="13"/>
        <end position="29"/>
    </location>
</feature>
<proteinExistence type="predicted"/>
<feature type="compositionally biased region" description="Basic residues" evidence="2">
    <location>
        <begin position="1"/>
        <end position="12"/>
    </location>
</feature>
<feature type="compositionally biased region" description="Basic and acidic residues" evidence="2">
    <location>
        <begin position="733"/>
        <end position="756"/>
    </location>
</feature>
<evidence type="ECO:0000313" key="3">
    <source>
        <dbReference type="Ensembl" id="ENSFCTP00005051526.1"/>
    </source>
</evidence>
<accession>A0ABI7ZX57</accession>
<feature type="region of interest" description="Disordered" evidence="2">
    <location>
        <begin position="95"/>
        <end position="386"/>
    </location>
</feature>
<reference evidence="3" key="3">
    <citation type="submission" date="2025-09" db="UniProtKB">
        <authorList>
            <consortium name="Ensembl"/>
        </authorList>
    </citation>
    <scope>IDENTIFICATION</scope>
    <source>
        <strain evidence="3">breed Abyssinian</strain>
    </source>
</reference>
<feature type="compositionally biased region" description="Low complexity" evidence="2">
    <location>
        <begin position="357"/>
        <end position="376"/>
    </location>
</feature>
<dbReference type="PANTHER" id="PTHR14429">
    <property type="entry name" value="FIBROSIN FAMILY MEMBER"/>
    <property type="match status" value="1"/>
</dbReference>
<sequence length="1076" mass="113898">MEAKVRQSRRSRAQRDRGRRREAARDARDQSASSGDETEPGPGKENAGLPRAPPPRAAAVRPPRRRRRESSSQEEEVIDGFAIASFSTLEALEKDMALKPHERKEKWERRLAKKPRESENCPSAEPSENGRPLEMGSPEQDLEPACDRGKKKVPLQPTKQMKATASRGGDRHSGDDSFHEATSSRRSSSRDQLSDSSAQAVSGRGYSASVGSEKLFAPAADKGPALGEEAEAKAGAPPKVSGLERSRELSAEPPPFLPAVRSPAPPAGPAPDAPASPPVKKEAPALPRLTPQPPPAPPQPRAPLPTHVPLPLGAFAGPGQAAHNGLHSLRWAGSGAGRGAGPRGPRAQPLSPRPRSRSSSASSSASLGLAKHASLSPLGPGPHLSTSHLALRSQAQHQHHAAAMFAAPPTLPPPPALPANSLVIPGHPADASLLISFSQPIMYCQPHSGILIGTWSQAPLLPPPWGPHLASGHHGLACRNRECQFDKYAPKLDSPYFRHSNFFPSFSSAIPGLPTLLPHPGPFGSLQGAFQPKTSNPIEVTGRASAVHTLLQKAPGVSDPYRTAVRKPGKWCAMHVQIAWQIYRHQQKMKQVQLEPHKLEVGAKLDLSSRPPAPGVFAGLQYPQELARPLFSGSGAAHPTTNPFGPSAHPGSFLTSGHLTDPFGRSGTFGGLGSLGSNAFGGLGSHALTQGSGIFAPKESSALHGLPSPHEAWNRLHRAPPSFPTPPPWPKPVDPDRVSALTNHDREPDKGREERERDLLEKTRLLSRASPAAPVGYPVSGFLLRGQGEPCRPGVPAEREAEPRVKESRSPAREDGAKPAARPPSPYSKAALGDSLRLAGLLGREPGKPPEAPAERPQGDVKVKEERREDGDAPEPPGAGPHPAPERPRAGPAPLQLGPGPAGRERLGFAWEPLRDAYRGLELPRRALPAAAAAPAPAPTALFEPPERPYRDREPHDYSPERLREARREELERARAAHLGAAPHLPDGAALLPALGALHYPRLGPAAAAALHNGLLARTPPAAAAALGAPPPLVAAGGPPTPPGPPPRSRTTPLGAHGPEARDYSPSRNPQEVEAR</sequence>
<keyword evidence="1" id="KW-0597">Phosphoprotein</keyword>
<feature type="compositionally biased region" description="Pro residues" evidence="2">
    <location>
        <begin position="252"/>
        <end position="277"/>
    </location>
</feature>
<feature type="region of interest" description="Disordered" evidence="2">
    <location>
        <begin position="1025"/>
        <end position="1076"/>
    </location>
</feature>
<feature type="compositionally biased region" description="Low complexity" evidence="2">
    <location>
        <begin position="222"/>
        <end position="239"/>
    </location>
</feature>
<name>A0ABI7ZX57_FELCA</name>
<feature type="compositionally biased region" description="Basic and acidic residues" evidence="2">
    <location>
        <begin position="845"/>
        <end position="871"/>
    </location>
</feature>
<evidence type="ECO:0008006" key="5">
    <source>
        <dbReference type="Google" id="ProtNLM"/>
    </source>
</evidence>
<feature type="region of interest" description="Disordered" evidence="2">
    <location>
        <begin position="788"/>
        <end position="908"/>
    </location>
</feature>
<feature type="compositionally biased region" description="Low complexity" evidence="2">
    <location>
        <begin position="931"/>
        <end position="944"/>
    </location>
</feature>
<gene>
    <name evidence="3" type="primary">FBRSL1</name>
</gene>
<evidence type="ECO:0000256" key="1">
    <source>
        <dbReference type="ARBA" id="ARBA00022553"/>
    </source>
</evidence>
<evidence type="ECO:0000313" key="4">
    <source>
        <dbReference type="Proteomes" id="UP000823872"/>
    </source>
</evidence>
<dbReference type="GeneTree" id="ENSGT00940000160709"/>
<feature type="region of interest" description="Disordered" evidence="2">
    <location>
        <begin position="1"/>
        <end position="79"/>
    </location>
</feature>
<feature type="region of interest" description="Disordered" evidence="2">
    <location>
        <begin position="699"/>
        <end position="756"/>
    </location>
</feature>
<protein>
    <recommendedName>
        <fullName evidence="5">Fibrosin like 1</fullName>
    </recommendedName>
</protein>
<dbReference type="Proteomes" id="UP000823872">
    <property type="component" value="Chromosome D3"/>
</dbReference>
<feature type="compositionally biased region" description="Basic and acidic residues" evidence="2">
    <location>
        <begin position="797"/>
        <end position="817"/>
    </location>
</feature>
<dbReference type="InterPro" id="IPR023246">
    <property type="entry name" value="AUTS2"/>
</dbReference>
<feature type="compositionally biased region" description="Basic and acidic residues" evidence="2">
    <location>
        <begin position="1059"/>
        <end position="1076"/>
    </location>
</feature>
<feature type="compositionally biased region" description="Basic and acidic residues" evidence="2">
    <location>
        <begin position="945"/>
        <end position="961"/>
    </location>
</feature>
<keyword evidence="4" id="KW-1185">Reference proteome</keyword>
<dbReference type="PRINTS" id="PR02044">
    <property type="entry name" value="FIBROSIN1LPF"/>
</dbReference>
<feature type="compositionally biased region" description="Basic and acidic residues" evidence="2">
    <location>
        <begin position="168"/>
        <end position="193"/>
    </location>
</feature>
<organism evidence="3 4">
    <name type="scientific">Felis catus</name>
    <name type="common">Cat</name>
    <name type="synonym">Felis silvestris catus</name>
    <dbReference type="NCBI Taxonomy" id="9685"/>
    <lineage>
        <taxon>Eukaryota</taxon>
        <taxon>Metazoa</taxon>
        <taxon>Chordata</taxon>
        <taxon>Craniata</taxon>
        <taxon>Vertebrata</taxon>
        <taxon>Euteleostomi</taxon>
        <taxon>Mammalia</taxon>
        <taxon>Eutheria</taxon>
        <taxon>Laurasiatheria</taxon>
        <taxon>Carnivora</taxon>
        <taxon>Feliformia</taxon>
        <taxon>Felidae</taxon>
        <taxon>Felinae</taxon>
        <taxon>Felis</taxon>
    </lineage>
</organism>
<feature type="compositionally biased region" description="Pro residues" evidence="2">
    <location>
        <begin position="874"/>
        <end position="883"/>
    </location>
</feature>
<feature type="compositionally biased region" description="Pro residues" evidence="2">
    <location>
        <begin position="721"/>
        <end position="732"/>
    </location>
</feature>
<reference evidence="3" key="2">
    <citation type="submission" date="2025-08" db="UniProtKB">
        <authorList>
            <consortium name="Ensembl"/>
        </authorList>
    </citation>
    <scope>IDENTIFICATION</scope>
    <source>
        <strain evidence="3">breed Abyssinian</strain>
    </source>
</reference>
<dbReference type="Ensembl" id="ENSFCTT00005072809.1">
    <property type="protein sequence ID" value="ENSFCTP00005051526.1"/>
    <property type="gene ID" value="ENSFCTG00005025630.1"/>
</dbReference>
<feature type="region of interest" description="Disordered" evidence="2">
    <location>
        <begin position="931"/>
        <end position="961"/>
    </location>
</feature>